<dbReference type="AlphaFoldDB" id="A0A4Y1ZWL6"/>
<feature type="region of interest" description="Disordered" evidence="1">
    <location>
        <begin position="1"/>
        <end position="40"/>
    </location>
</feature>
<feature type="compositionally biased region" description="Basic and acidic residues" evidence="1">
    <location>
        <begin position="9"/>
        <end position="31"/>
    </location>
</feature>
<sequence length="107" mass="12181">MENSLVYPRGKEKQKAGGGEGKLERRPDIRVPRGRKSRHTQRKCAPECFCKADKLVCCVAFCNGLLKMRAYCSQILSPFIVATIGSFKPEIAVFDVWFIMMSIFIYL</sequence>
<reference evidence="2 3" key="1">
    <citation type="journal article" date="2019" name="Sci. Rep.">
        <title>Orb-weaving spider Araneus ventricosus genome elucidates the spidroin gene catalogue.</title>
        <authorList>
            <person name="Kono N."/>
            <person name="Nakamura H."/>
            <person name="Ohtoshi R."/>
            <person name="Moran D.A.P."/>
            <person name="Shinohara A."/>
            <person name="Yoshida Y."/>
            <person name="Fujiwara M."/>
            <person name="Mori M."/>
            <person name="Tomita M."/>
            <person name="Arakawa K."/>
        </authorList>
    </citation>
    <scope>NUCLEOTIDE SEQUENCE [LARGE SCALE GENOMIC DNA]</scope>
</reference>
<evidence type="ECO:0000313" key="3">
    <source>
        <dbReference type="Proteomes" id="UP000499080"/>
    </source>
</evidence>
<proteinExistence type="predicted"/>
<organism evidence="2 3">
    <name type="scientific">Araneus ventricosus</name>
    <name type="common">Orbweaver spider</name>
    <name type="synonym">Epeira ventricosa</name>
    <dbReference type="NCBI Taxonomy" id="182803"/>
    <lineage>
        <taxon>Eukaryota</taxon>
        <taxon>Metazoa</taxon>
        <taxon>Ecdysozoa</taxon>
        <taxon>Arthropoda</taxon>
        <taxon>Chelicerata</taxon>
        <taxon>Arachnida</taxon>
        <taxon>Araneae</taxon>
        <taxon>Araneomorphae</taxon>
        <taxon>Entelegynae</taxon>
        <taxon>Araneoidea</taxon>
        <taxon>Araneidae</taxon>
        <taxon>Araneus</taxon>
    </lineage>
</organism>
<gene>
    <name evidence="2" type="ORF">AVEN_164510_1</name>
</gene>
<comment type="caution">
    <text evidence="2">The sequence shown here is derived from an EMBL/GenBank/DDBJ whole genome shotgun (WGS) entry which is preliminary data.</text>
</comment>
<accession>A0A4Y1ZWL6</accession>
<evidence type="ECO:0000313" key="2">
    <source>
        <dbReference type="EMBL" id="GBL70631.1"/>
    </source>
</evidence>
<name>A0A4Y1ZWL6_ARAVE</name>
<protein>
    <submittedName>
        <fullName evidence="2">Uncharacterized protein</fullName>
    </submittedName>
</protein>
<keyword evidence="3" id="KW-1185">Reference proteome</keyword>
<dbReference type="Proteomes" id="UP000499080">
    <property type="component" value="Unassembled WGS sequence"/>
</dbReference>
<evidence type="ECO:0000256" key="1">
    <source>
        <dbReference type="SAM" id="MobiDB-lite"/>
    </source>
</evidence>
<dbReference type="EMBL" id="BGPR01154138">
    <property type="protein sequence ID" value="GBL70631.1"/>
    <property type="molecule type" value="Genomic_DNA"/>
</dbReference>